<dbReference type="EMBL" id="FR695868">
    <property type="protein sequence ID" value="CBX28179.1"/>
    <property type="molecule type" value="Genomic_DNA"/>
</dbReference>
<accession>E1Y9M8</accession>
<organism evidence="1">
    <name type="scientific">uncultured Desulfobacterium sp</name>
    <dbReference type="NCBI Taxonomy" id="201089"/>
    <lineage>
        <taxon>Bacteria</taxon>
        <taxon>Pseudomonadati</taxon>
        <taxon>Thermodesulfobacteriota</taxon>
        <taxon>Desulfobacteria</taxon>
        <taxon>Desulfobacterales</taxon>
        <taxon>Desulfobacteriaceae</taxon>
        <taxon>Desulfobacterium</taxon>
        <taxon>environmental samples</taxon>
    </lineage>
</organism>
<sequence length="136" mass="16111">MHYVQKGNKATYHNSWATDIPITQDNIIELVKGGRARWKIENEAFNTLKNQGYHLEHNFGHGDKYLSYNLLLFNFLAFFTHQILELSDIIYQKCRAKFTSRQEYWNQLRCTIRILIFPSFESLLEFIIDPDKGIPP</sequence>
<evidence type="ECO:0000313" key="2">
    <source>
        <dbReference type="EMBL" id="CBX28179.1"/>
    </source>
</evidence>
<evidence type="ECO:0000313" key="1">
    <source>
        <dbReference type="EMBL" id="CBX27272.1"/>
    </source>
</evidence>
<dbReference type="EMBL" id="FR695865">
    <property type="protein sequence ID" value="CBX27272.1"/>
    <property type="molecule type" value="Genomic_DNA"/>
</dbReference>
<name>E1Y9M8_9BACT</name>
<reference evidence="1" key="1">
    <citation type="journal article" date="2011" name="Environ. Microbiol.">
        <title>Genomic insights into the metabolic potential of the polycyclic aromatic hydrocarbon degrading sulfate-reducing Deltaproteobacterium N47.</title>
        <authorList>
            <person name="Bergmann F."/>
            <person name="Selesi D."/>
            <person name="Weinmaier T."/>
            <person name="Tischler P."/>
            <person name="Rattei T."/>
            <person name="Meckenstock R.U."/>
        </authorList>
    </citation>
    <scope>NUCLEOTIDE SEQUENCE</scope>
</reference>
<evidence type="ECO:0008006" key="3">
    <source>
        <dbReference type="Google" id="ProtNLM"/>
    </source>
</evidence>
<gene>
    <name evidence="2" type="ORF">N47_G35030</name>
    <name evidence="1" type="ORF">N47_I06920</name>
</gene>
<protein>
    <recommendedName>
        <fullName evidence="3">Transposase IS4-like domain-containing protein</fullName>
    </recommendedName>
</protein>
<dbReference type="AlphaFoldDB" id="E1Y9M8"/>
<proteinExistence type="predicted"/>